<dbReference type="GO" id="GO:0009235">
    <property type="term" value="P:cobalamin metabolic process"/>
    <property type="evidence" value="ECO:0007669"/>
    <property type="project" value="UniProtKB-ARBA"/>
</dbReference>
<evidence type="ECO:0000313" key="12">
    <source>
        <dbReference type="EMBL" id="KAJ2807081.1"/>
    </source>
</evidence>
<dbReference type="InterPro" id="IPR036451">
    <property type="entry name" value="CblAdoTrfase-like_sf"/>
</dbReference>
<dbReference type="Proteomes" id="UP001140094">
    <property type="component" value="Unassembled WGS sequence"/>
</dbReference>
<evidence type="ECO:0000256" key="3">
    <source>
        <dbReference type="ARBA" id="ARBA00022679"/>
    </source>
</evidence>
<organism evidence="12 13">
    <name type="scientific">Coemansia guatemalensis</name>
    <dbReference type="NCBI Taxonomy" id="2761395"/>
    <lineage>
        <taxon>Eukaryota</taxon>
        <taxon>Fungi</taxon>
        <taxon>Fungi incertae sedis</taxon>
        <taxon>Zoopagomycota</taxon>
        <taxon>Kickxellomycotina</taxon>
        <taxon>Kickxellomycetes</taxon>
        <taxon>Kickxellales</taxon>
        <taxon>Kickxellaceae</taxon>
        <taxon>Coemansia</taxon>
    </lineage>
</organism>
<evidence type="ECO:0000256" key="10">
    <source>
        <dbReference type="RuleBase" id="RU366026"/>
    </source>
</evidence>
<dbReference type="GO" id="GO:0005524">
    <property type="term" value="F:ATP binding"/>
    <property type="evidence" value="ECO:0007669"/>
    <property type="project" value="UniProtKB-UniRule"/>
</dbReference>
<dbReference type="InterPro" id="IPR029499">
    <property type="entry name" value="PduO-typ"/>
</dbReference>
<dbReference type="PANTHER" id="PTHR12213">
    <property type="entry name" value="CORRINOID ADENOSYLTRANSFERASE"/>
    <property type="match status" value="1"/>
</dbReference>
<dbReference type="GO" id="GO:0008817">
    <property type="term" value="F:corrinoid adenosyltransferase activity"/>
    <property type="evidence" value="ECO:0007669"/>
    <property type="project" value="TreeGrafter"/>
</dbReference>
<dbReference type="Gene3D" id="1.20.1200.10">
    <property type="entry name" value="Cobalamin adenosyltransferase-like"/>
    <property type="match status" value="1"/>
</dbReference>
<evidence type="ECO:0000259" key="11">
    <source>
        <dbReference type="Pfam" id="PF01923"/>
    </source>
</evidence>
<evidence type="ECO:0000256" key="4">
    <source>
        <dbReference type="ARBA" id="ARBA00022741"/>
    </source>
</evidence>
<evidence type="ECO:0000256" key="6">
    <source>
        <dbReference type="ARBA" id="ARBA00051988"/>
    </source>
</evidence>
<proteinExistence type="inferred from homology"/>
<keyword evidence="3 10" id="KW-0808">Transferase</keyword>
<dbReference type="NCBIfam" id="TIGR00636">
    <property type="entry name" value="PduO_Nterm"/>
    <property type="match status" value="1"/>
</dbReference>
<dbReference type="Pfam" id="PF01923">
    <property type="entry name" value="Cob_adeno_trans"/>
    <property type="match status" value="1"/>
</dbReference>
<feature type="domain" description="Cobalamin adenosyltransferase-like" evidence="11">
    <location>
        <begin position="23"/>
        <end position="193"/>
    </location>
</feature>
<reference evidence="12" key="1">
    <citation type="submission" date="2022-07" db="EMBL/GenBank/DDBJ databases">
        <title>Phylogenomic reconstructions and comparative analyses of Kickxellomycotina fungi.</title>
        <authorList>
            <person name="Reynolds N.K."/>
            <person name="Stajich J.E."/>
            <person name="Barry K."/>
            <person name="Grigoriev I.V."/>
            <person name="Crous P."/>
            <person name="Smith M.E."/>
        </authorList>
    </citation>
    <scope>NUCLEOTIDE SEQUENCE</scope>
    <source>
        <strain evidence="12">NRRL 1565</strain>
    </source>
</reference>
<dbReference type="FunFam" id="1.20.1200.10:FF:000001">
    <property type="entry name" value="Cob(I)yrinic acid a,c-diamide adenosyltransferase"/>
    <property type="match status" value="1"/>
</dbReference>
<gene>
    <name evidence="12" type="ORF">H4R20_001423</name>
</gene>
<evidence type="ECO:0000313" key="13">
    <source>
        <dbReference type="Proteomes" id="UP001140094"/>
    </source>
</evidence>
<dbReference type="PANTHER" id="PTHR12213:SF0">
    <property type="entry name" value="CORRINOID ADENOSYLTRANSFERASE MMAB"/>
    <property type="match status" value="1"/>
</dbReference>
<evidence type="ECO:0000256" key="1">
    <source>
        <dbReference type="ARBA" id="ARBA00007487"/>
    </source>
</evidence>
<keyword evidence="4 10" id="KW-0547">Nucleotide-binding</keyword>
<evidence type="ECO:0000256" key="7">
    <source>
        <dbReference type="ARBA" id="ARBA00056747"/>
    </source>
</evidence>
<comment type="function">
    <text evidence="7">Converts cob(I)alamin to adenosylcobalamin (adenosylcob(III)alamin), a coenzyme for methylmalonyl-CoA mutase, therefore participates in the final step of the vitamin B12 conversion. Generates adenosylcobalamin (AdoCbl) and directly delivers the cofactor to MUT in a transfer that is stimulated by ATP-binding to MMAB and gated by MMAA.</text>
</comment>
<dbReference type="EMBL" id="JANBUO010000138">
    <property type="protein sequence ID" value="KAJ2807081.1"/>
    <property type="molecule type" value="Genomic_DNA"/>
</dbReference>
<keyword evidence="13" id="KW-1185">Reference proteome</keyword>
<comment type="subunit">
    <text evidence="2">Homotrimer.</text>
</comment>
<name>A0A9W8HX16_9FUNG</name>
<evidence type="ECO:0000256" key="2">
    <source>
        <dbReference type="ARBA" id="ARBA00011233"/>
    </source>
</evidence>
<accession>A0A9W8HX16</accession>
<evidence type="ECO:0000256" key="9">
    <source>
        <dbReference type="ARBA" id="ARBA00075216"/>
    </source>
</evidence>
<comment type="caution">
    <text evidence="12">The sequence shown here is derived from an EMBL/GenBank/DDBJ whole genome shotgun (WGS) entry which is preliminary data.</text>
</comment>
<dbReference type="AlphaFoldDB" id="A0A9W8HX16"/>
<dbReference type="SUPFAM" id="SSF89028">
    <property type="entry name" value="Cobalamin adenosyltransferase-like"/>
    <property type="match status" value="1"/>
</dbReference>
<evidence type="ECO:0000256" key="5">
    <source>
        <dbReference type="ARBA" id="ARBA00022840"/>
    </source>
</evidence>
<comment type="catalytic activity">
    <reaction evidence="6">
        <text>cob(I)alamin-[corrinoid adenosyltransferase] + ATP = apo-[corrinoid adenosyltransferase] + adenosylcob(III)alamin + triphosphate</text>
        <dbReference type="Rhea" id="RHEA:56796"/>
        <dbReference type="Rhea" id="RHEA-COMP:14743"/>
        <dbReference type="Rhea" id="RHEA-COMP:14744"/>
        <dbReference type="ChEBI" id="CHEBI:18036"/>
        <dbReference type="ChEBI" id="CHEBI:18408"/>
        <dbReference type="ChEBI" id="CHEBI:30616"/>
        <dbReference type="ChEBI" id="CHEBI:60488"/>
        <dbReference type="ChEBI" id="CHEBI:83228"/>
    </reaction>
    <physiologicalReaction direction="left-to-right" evidence="6">
        <dbReference type="Rhea" id="RHEA:56797"/>
    </physiologicalReaction>
</comment>
<dbReference type="InterPro" id="IPR016030">
    <property type="entry name" value="CblAdoTrfase-like"/>
</dbReference>
<keyword evidence="5 10" id="KW-0067">ATP-binding</keyword>
<comment type="similarity">
    <text evidence="1 10">Belongs to the Cob(I)alamin adenosyltransferase family.</text>
</comment>
<evidence type="ECO:0000256" key="8">
    <source>
        <dbReference type="ARBA" id="ARBA00071654"/>
    </source>
</evidence>
<sequence>MSEHDIQIKSPEEVKSYPATIKVYTRTGDKGASSLFTGERRPKDDAVFEALGSTDELSSMIGLAIAHLEGTGASTLIPRLEIIQCLLQDVGSNIATPVGSKSQAKVKRTRFDADGNHCTRLEEWIDELSEGLPVHRSFILPSGGPAASTLHVARTICRRAERSLVPLMEDIDKEAFMFVNRLSDFLFVAARWVAMKQGITEKIYVHHQGRVTEFDK</sequence>
<protein>
    <recommendedName>
        <fullName evidence="8">Corrinoid adenosyltransferase MMAB</fullName>
    </recommendedName>
    <alternativeName>
        <fullName evidence="9">ATP:co(I)rrinoid adenosyltransferase MMAB</fullName>
    </alternativeName>
</protein>
<dbReference type="OrthoDB" id="549173at2759"/>